<dbReference type="NCBIfam" id="NF033233">
    <property type="entry name" value="twin_helix"/>
    <property type="match status" value="1"/>
</dbReference>
<keyword evidence="3 4" id="KW-0472">Membrane</keyword>
<evidence type="ECO:0000313" key="7">
    <source>
        <dbReference type="Proteomes" id="UP000297737"/>
    </source>
</evidence>
<feature type="transmembrane region" description="Helical" evidence="4">
    <location>
        <begin position="6"/>
        <end position="30"/>
    </location>
</feature>
<dbReference type="InterPro" id="IPR007667">
    <property type="entry name" value="Hypoxia_induced_domain"/>
</dbReference>
<sequence>MQTVLIILMIVSALATLGVLARGIFIMASGKDITGVKSNKMMSYRVAFQALAILFIIILFAVNRP</sequence>
<keyword evidence="7" id="KW-1185">Reference proteome</keyword>
<evidence type="ECO:0000256" key="1">
    <source>
        <dbReference type="ARBA" id="ARBA00022692"/>
    </source>
</evidence>
<name>A0A4Y9EKE0_9SPHN</name>
<accession>A0A4Y9EKE0</accession>
<keyword evidence="2 4" id="KW-1133">Transmembrane helix</keyword>
<proteinExistence type="predicted"/>
<dbReference type="Proteomes" id="UP000297737">
    <property type="component" value="Unassembled WGS sequence"/>
</dbReference>
<dbReference type="PROSITE" id="PS51503">
    <property type="entry name" value="HIG1"/>
    <property type="match status" value="1"/>
</dbReference>
<evidence type="ECO:0000256" key="3">
    <source>
        <dbReference type="ARBA" id="ARBA00023136"/>
    </source>
</evidence>
<comment type="caution">
    <text evidence="6">The sequence shown here is derived from an EMBL/GenBank/DDBJ whole genome shotgun (WGS) entry which is preliminary data.</text>
</comment>
<keyword evidence="1 4" id="KW-0812">Transmembrane</keyword>
<evidence type="ECO:0000259" key="5">
    <source>
        <dbReference type="PROSITE" id="PS51503"/>
    </source>
</evidence>
<feature type="transmembrane region" description="Helical" evidence="4">
    <location>
        <begin position="42"/>
        <end position="62"/>
    </location>
</feature>
<gene>
    <name evidence="6" type="ORF">EUV02_14930</name>
</gene>
<reference evidence="6 7" key="1">
    <citation type="submission" date="2019-02" db="EMBL/GenBank/DDBJ databases">
        <title>Polymorphobacter sp. isolated from the lake at the Tibet of China.</title>
        <authorList>
            <person name="Li A."/>
        </authorList>
    </citation>
    <scope>NUCLEOTIDE SEQUENCE [LARGE SCALE GENOMIC DNA]</scope>
    <source>
        <strain evidence="6 7">DJ1R-1</strain>
    </source>
</reference>
<dbReference type="OrthoDB" id="7585574at2"/>
<evidence type="ECO:0000256" key="4">
    <source>
        <dbReference type="SAM" id="Phobius"/>
    </source>
</evidence>
<dbReference type="EMBL" id="SIHO01000004">
    <property type="protein sequence ID" value="TFU00443.1"/>
    <property type="molecule type" value="Genomic_DNA"/>
</dbReference>
<dbReference type="AlphaFoldDB" id="A0A4Y9EKE0"/>
<evidence type="ECO:0000256" key="2">
    <source>
        <dbReference type="ARBA" id="ARBA00022989"/>
    </source>
</evidence>
<evidence type="ECO:0000313" key="6">
    <source>
        <dbReference type="EMBL" id="TFU00443.1"/>
    </source>
</evidence>
<dbReference type="Pfam" id="PF04588">
    <property type="entry name" value="HIG_1_N"/>
    <property type="match status" value="1"/>
</dbReference>
<feature type="domain" description="HIG1" evidence="5">
    <location>
        <begin position="1"/>
        <end position="65"/>
    </location>
</feature>
<protein>
    <submittedName>
        <fullName evidence="6">Twin transmembrane helix small protein</fullName>
    </submittedName>
</protein>
<organism evidence="6 7">
    <name type="scientific">Glacieibacterium arshaanense</name>
    <dbReference type="NCBI Taxonomy" id="2511025"/>
    <lineage>
        <taxon>Bacteria</taxon>
        <taxon>Pseudomonadati</taxon>
        <taxon>Pseudomonadota</taxon>
        <taxon>Alphaproteobacteria</taxon>
        <taxon>Sphingomonadales</taxon>
        <taxon>Sphingosinicellaceae</taxon>
        <taxon>Glacieibacterium</taxon>
    </lineage>
</organism>